<dbReference type="Pfam" id="PF04357">
    <property type="entry name" value="TamB"/>
    <property type="match status" value="2"/>
</dbReference>
<dbReference type="STRING" id="748449.Halha_2444"/>
<dbReference type="OrthoDB" id="2109635at2"/>
<dbReference type="PANTHER" id="PTHR36985">
    <property type="entry name" value="TRANSLOCATION AND ASSEMBLY MODULE SUBUNIT TAMB"/>
    <property type="match status" value="1"/>
</dbReference>
<dbReference type="GO" id="GO:0097347">
    <property type="term" value="C:TAM protein secretion complex"/>
    <property type="evidence" value="ECO:0007669"/>
    <property type="project" value="TreeGrafter"/>
</dbReference>
<dbReference type="PANTHER" id="PTHR36985:SF1">
    <property type="entry name" value="TRANSLOCATION AND ASSEMBLY MODULE SUBUNIT TAMB"/>
    <property type="match status" value="1"/>
</dbReference>
<keyword evidence="2 5" id="KW-0812">Transmembrane</keyword>
<evidence type="ECO:0000313" key="7">
    <source>
        <dbReference type="EMBL" id="AGB42318.1"/>
    </source>
</evidence>
<evidence type="ECO:0000256" key="1">
    <source>
        <dbReference type="ARBA" id="ARBA00004167"/>
    </source>
</evidence>
<dbReference type="HOGENOM" id="CLU_249898_0_0_9"/>
<feature type="domain" description="Translocation and assembly module TamB C-terminal" evidence="6">
    <location>
        <begin position="970"/>
        <end position="1050"/>
    </location>
</feature>
<name>L0KE32_HALHC</name>
<proteinExistence type="predicted"/>
<dbReference type="GO" id="GO:0009306">
    <property type="term" value="P:protein secretion"/>
    <property type="evidence" value="ECO:0007669"/>
    <property type="project" value="InterPro"/>
</dbReference>
<evidence type="ECO:0000256" key="5">
    <source>
        <dbReference type="SAM" id="Phobius"/>
    </source>
</evidence>
<comment type="subcellular location">
    <subcellularLocation>
        <location evidence="1">Membrane</location>
        <topology evidence="1">Single-pass membrane protein</topology>
    </subcellularLocation>
</comment>
<dbReference type="KEGG" id="hhl:Halha_2444"/>
<dbReference type="InterPro" id="IPR007452">
    <property type="entry name" value="TamB_C"/>
</dbReference>
<evidence type="ECO:0000313" key="8">
    <source>
        <dbReference type="Proteomes" id="UP000010880"/>
    </source>
</evidence>
<feature type="domain" description="Translocation and assembly module TamB C-terminal" evidence="6">
    <location>
        <begin position="1071"/>
        <end position="1390"/>
    </location>
</feature>
<accession>L0KE32</accession>
<evidence type="ECO:0000256" key="3">
    <source>
        <dbReference type="ARBA" id="ARBA00022989"/>
    </source>
</evidence>
<organism evidence="7 8">
    <name type="scientific">Halobacteroides halobius (strain ATCC 35273 / DSM 5150 / MD-1)</name>
    <dbReference type="NCBI Taxonomy" id="748449"/>
    <lineage>
        <taxon>Bacteria</taxon>
        <taxon>Bacillati</taxon>
        <taxon>Bacillota</taxon>
        <taxon>Clostridia</taxon>
        <taxon>Halanaerobiales</taxon>
        <taxon>Halobacteroidaceae</taxon>
        <taxon>Halobacteroides</taxon>
    </lineage>
</organism>
<feature type="transmembrane region" description="Helical" evidence="5">
    <location>
        <begin position="12"/>
        <end position="29"/>
    </location>
</feature>
<dbReference type="GO" id="GO:0005886">
    <property type="term" value="C:plasma membrane"/>
    <property type="evidence" value="ECO:0007669"/>
    <property type="project" value="InterPro"/>
</dbReference>
<dbReference type="EMBL" id="CP003359">
    <property type="protein sequence ID" value="AGB42318.1"/>
    <property type="molecule type" value="Genomic_DNA"/>
</dbReference>
<dbReference type="Proteomes" id="UP000010880">
    <property type="component" value="Chromosome"/>
</dbReference>
<keyword evidence="8" id="KW-1185">Reference proteome</keyword>
<evidence type="ECO:0000259" key="6">
    <source>
        <dbReference type="Pfam" id="PF04357"/>
    </source>
</evidence>
<dbReference type="RefSeq" id="WP_015328032.1">
    <property type="nucleotide sequence ID" value="NC_019978.1"/>
</dbReference>
<keyword evidence="4 5" id="KW-0472">Membrane</keyword>
<keyword evidence="3 5" id="KW-1133">Transmembrane helix</keyword>
<sequence length="1403" mass="156937">MVEEALQSKKSLLIVGILLFILVATFYLNDNLLLQIKEPVISQLEKRIKTELQIGEVSLGGFNQIIINDVRIKGDISNLLQVKQVIISYNLGDLIFGALNPVKSIEEISFIEPQLRLIKRKKWNYQSLKKSILKSSPNQTKSKTSNLSLSLQIKDGRIEYDTSKLTTEFKQLTGQIDIEENITVNLGAKVATLKERINLKGVIKGEEYQGKLDFSDIDLVRVAKLIDFNSKVEYQGLLAGEIKFKGHWGSLPNYYGDLALTKASLYYKNNRLKDISGYFSINNYGLKVKRLFARYKKSPLVVKGEVFSWQKPQLNLKYKFPQLQLAKLNNFLPPNLNLAGLANITGHVRGGLKQPNLVSEIKLSTGKINQIPINDFASKLYYKDGILNLKKLNFKYGSGQFTSNGMLSIKDDFNYILSAEFKKIDLSRLKSIIPGNYSLSGFTSGEGIISGKGFKKQGVNFLGSLSVEQGSIAEYEFDQFQSDFWLSQGKMFLNQAQLIADKSTFDLSGTIDLAGNIKLNLDANKIKLEELKSIHHLNELAGIISLDGKLEGNLYNPSFVGDFKINDLVYKDLIQDNLNLEKVNGRLTFKEQELTLTQVQVPKLNSQLSGKFNFSNLKSKLLIQAAKVKADKLLSALGLDLPIQGLVTGRTRINNLLDKPVIKGRLSVSNGKAYGQQFTKAQLNYSYKEGAFIINDLQARYNNSFAQAKGSLKDNYLNLKFISDKLRLQDINPLVKLAKVAGQANVEGSLYGDLDNLKVAGKVSSHQLKVKGYKLGEVSARLYYSQSELDVTNGKLNDQDNQYQFAGSIDLYKQSFDQFVVDIIKGDLTYLNQLLPVKIKGDYQLTGRIKANGFLKEPKLSLDLSALDSDKEGSLKLQGDYWFKNGVDLFLAAHNFNLNFLNQLEEVPYKVTGELDLTGQISGQLDNLNLDSNLQVSKGQIADLNYQQLAGRLRIINGQQLLLKQELQVQGNNVLQAKGLVPLTKDERFDLDLRLEEGNLSLLSLLVDDVDLAQGQGSAQLSVGGTWEHPVLTGEAKLKSGSISHPVLDRKIKGLTGKVLFKKGQAMVKKLTGQYGTGQFQLGGTIALDGVVPANYNLKLTGQDIAFEHGSWQGLNDLQLKIGGSLKKPLIKGNIIAHNMRFRLPFKWPTKSDKKPAVIKPRFDLVIKPGQDVKVGNENIDILVQNGKLNLKTVDGTLQLTGRLKSNTGRFTYYNTVFELQEGTARFNKYSYIPNLDIQAKTMIQGTEIKLDLAGPANHLNFALSSDPALTRREIISLLMGQGGIGNLLQKNYEQAVKNELWRIMGEGLKTELLYKVERSFEQSLDLDKVRIKSLLSNQLKIEIGKFIFDNFMLKYNRTFGMEEKQSLGFEYNFSQGLDNLQLRGSYNNLGNYKLRMEATIPF</sequence>
<protein>
    <recommendedName>
        <fullName evidence="6">Translocation and assembly module TamB C-terminal domain-containing protein</fullName>
    </recommendedName>
</protein>
<evidence type="ECO:0000256" key="2">
    <source>
        <dbReference type="ARBA" id="ARBA00022692"/>
    </source>
</evidence>
<reference evidence="8" key="1">
    <citation type="submission" date="2012-02" db="EMBL/GenBank/DDBJ databases">
        <title>The complete genome of Halobacteroides halobius DSM 5150.</title>
        <authorList>
            <person name="Lucas S."/>
            <person name="Copeland A."/>
            <person name="Lapidus A."/>
            <person name="Glavina del Rio T."/>
            <person name="Dalin E."/>
            <person name="Tice H."/>
            <person name="Bruce D."/>
            <person name="Goodwin L."/>
            <person name="Pitluck S."/>
            <person name="Peters L."/>
            <person name="Mikhailova N."/>
            <person name="Gu W."/>
            <person name="Kyrpides N."/>
            <person name="Mavromatis K."/>
            <person name="Ivanova N."/>
            <person name="Brettin T."/>
            <person name="Detter J.C."/>
            <person name="Han C."/>
            <person name="Larimer F."/>
            <person name="Land M."/>
            <person name="Hauser L."/>
            <person name="Markowitz V."/>
            <person name="Cheng J.-F."/>
            <person name="Hugenholtz P."/>
            <person name="Woyke T."/>
            <person name="Wu D."/>
            <person name="Tindall B."/>
            <person name="Pomrenke H."/>
            <person name="Brambilla E."/>
            <person name="Klenk H.-P."/>
            <person name="Eisen J.A."/>
        </authorList>
    </citation>
    <scope>NUCLEOTIDE SEQUENCE [LARGE SCALE GENOMIC DNA]</scope>
    <source>
        <strain evidence="8">ATCC 35273 / DSM 5150 / MD-1</strain>
    </source>
</reference>
<evidence type="ECO:0000256" key="4">
    <source>
        <dbReference type="ARBA" id="ARBA00023136"/>
    </source>
</evidence>
<dbReference type="eggNOG" id="COG2911">
    <property type="taxonomic scope" value="Bacteria"/>
</dbReference>
<gene>
    <name evidence="7" type="ordered locus">Halha_2444</name>
</gene>